<feature type="chain" id="PRO_5028813665" evidence="5">
    <location>
        <begin position="26"/>
        <end position="784"/>
    </location>
</feature>
<dbReference type="AlphaFoldDB" id="A0A7G9L1D1"/>
<evidence type="ECO:0000256" key="1">
    <source>
        <dbReference type="ARBA" id="ARBA00004442"/>
    </source>
</evidence>
<dbReference type="GO" id="GO:0009279">
    <property type="term" value="C:cell outer membrane"/>
    <property type="evidence" value="ECO:0007669"/>
    <property type="project" value="UniProtKB-SubCell"/>
</dbReference>
<dbReference type="PANTHER" id="PTHR40980:SF4">
    <property type="entry name" value="TONB-DEPENDENT RECEPTOR-LIKE BETA-BARREL DOMAIN-CONTAINING PROTEIN"/>
    <property type="match status" value="1"/>
</dbReference>
<keyword evidence="5" id="KW-0732">Signal</keyword>
<feature type="compositionally biased region" description="Basic and acidic residues" evidence="4">
    <location>
        <begin position="283"/>
        <end position="293"/>
    </location>
</feature>
<dbReference type="Proteomes" id="UP000515861">
    <property type="component" value="Chromosome"/>
</dbReference>
<evidence type="ECO:0000259" key="6">
    <source>
        <dbReference type="Pfam" id="PF07715"/>
    </source>
</evidence>
<dbReference type="InterPro" id="IPR036942">
    <property type="entry name" value="Beta-barrel_TonB_sf"/>
</dbReference>
<feature type="signal peptide" evidence="5">
    <location>
        <begin position="1"/>
        <end position="25"/>
    </location>
</feature>
<dbReference type="Pfam" id="PF07715">
    <property type="entry name" value="Plug"/>
    <property type="match status" value="1"/>
</dbReference>
<keyword evidence="9" id="KW-1185">Reference proteome</keyword>
<protein>
    <submittedName>
        <fullName evidence="8">Outer membrane beta-barrel protein</fullName>
    </submittedName>
</protein>
<accession>A0A7G9L1D1</accession>
<evidence type="ECO:0000259" key="7">
    <source>
        <dbReference type="Pfam" id="PF14905"/>
    </source>
</evidence>
<dbReference type="Gene3D" id="2.40.170.20">
    <property type="entry name" value="TonB-dependent receptor, beta-barrel domain"/>
    <property type="match status" value="1"/>
</dbReference>
<dbReference type="PANTHER" id="PTHR40980">
    <property type="entry name" value="PLUG DOMAIN-CONTAINING PROTEIN"/>
    <property type="match status" value="1"/>
</dbReference>
<feature type="domain" description="TonB-dependent receptor plug" evidence="6">
    <location>
        <begin position="59"/>
        <end position="162"/>
    </location>
</feature>
<keyword evidence="2" id="KW-0472">Membrane</keyword>
<reference evidence="8 9" key="1">
    <citation type="submission" date="2020-08" db="EMBL/GenBank/DDBJ databases">
        <title>Sphingomonas sp. sand1-3 16S ribosomal RNA gene Genome sequencing and assembly.</title>
        <authorList>
            <person name="Kang M."/>
        </authorList>
    </citation>
    <scope>NUCLEOTIDE SEQUENCE [LARGE SCALE GENOMIC DNA]</scope>
    <source>
        <strain evidence="9">sand1-3</strain>
    </source>
</reference>
<feature type="region of interest" description="Disordered" evidence="4">
    <location>
        <begin position="23"/>
        <end position="43"/>
    </location>
</feature>
<feature type="domain" description="Outer membrane protein beta-barrel" evidence="7">
    <location>
        <begin position="478"/>
        <end position="639"/>
    </location>
</feature>
<feature type="compositionally biased region" description="Acidic residues" evidence="4">
    <location>
        <begin position="238"/>
        <end position="249"/>
    </location>
</feature>
<dbReference type="RefSeq" id="WP_187479385.1">
    <property type="nucleotide sequence ID" value="NZ_CP060697.1"/>
</dbReference>
<organism evidence="8 9">
    <name type="scientific">Sphingomonas sabuli</name>
    <dbReference type="NCBI Taxonomy" id="2764186"/>
    <lineage>
        <taxon>Bacteria</taxon>
        <taxon>Pseudomonadati</taxon>
        <taxon>Pseudomonadota</taxon>
        <taxon>Alphaproteobacteria</taxon>
        <taxon>Sphingomonadales</taxon>
        <taxon>Sphingomonadaceae</taxon>
        <taxon>Sphingomonas</taxon>
    </lineage>
</organism>
<dbReference type="KEGG" id="ssau:H8M03_10490"/>
<evidence type="ECO:0000256" key="3">
    <source>
        <dbReference type="ARBA" id="ARBA00023237"/>
    </source>
</evidence>
<evidence type="ECO:0000313" key="8">
    <source>
        <dbReference type="EMBL" id="QNM82430.1"/>
    </source>
</evidence>
<dbReference type="Pfam" id="PF14905">
    <property type="entry name" value="OMP_b-brl_3"/>
    <property type="match status" value="1"/>
</dbReference>
<evidence type="ECO:0000256" key="4">
    <source>
        <dbReference type="SAM" id="MobiDB-lite"/>
    </source>
</evidence>
<dbReference type="EMBL" id="CP060697">
    <property type="protein sequence ID" value="QNM82430.1"/>
    <property type="molecule type" value="Genomic_DNA"/>
</dbReference>
<comment type="subcellular location">
    <subcellularLocation>
        <location evidence="1">Cell outer membrane</location>
    </subcellularLocation>
</comment>
<keyword evidence="3" id="KW-0998">Cell outer membrane</keyword>
<dbReference type="InterPro" id="IPR012910">
    <property type="entry name" value="Plug_dom"/>
</dbReference>
<evidence type="ECO:0000256" key="5">
    <source>
        <dbReference type="SAM" id="SignalP"/>
    </source>
</evidence>
<feature type="region of interest" description="Disordered" evidence="4">
    <location>
        <begin position="283"/>
        <end position="304"/>
    </location>
</feature>
<name>A0A7G9L1D1_9SPHN</name>
<evidence type="ECO:0000256" key="2">
    <source>
        <dbReference type="ARBA" id="ARBA00023136"/>
    </source>
</evidence>
<gene>
    <name evidence="8" type="ORF">H8M03_10490</name>
</gene>
<dbReference type="InterPro" id="IPR041700">
    <property type="entry name" value="OMP_b-brl_3"/>
</dbReference>
<feature type="region of interest" description="Disordered" evidence="4">
    <location>
        <begin position="220"/>
        <end position="252"/>
    </location>
</feature>
<evidence type="ECO:0000313" key="9">
    <source>
        <dbReference type="Proteomes" id="UP000515861"/>
    </source>
</evidence>
<sequence>MRLSSSLLLSAAALAVPLSPAPAQEAEVSGSVDPTENSDDPESANDIVVLGVIVYRNRSDAAEPVLTYDSEYFQRFEPLTAGDALKRVPSVTFLSDVLESDGARLRGLDPGYTQILINGEKVPGSNVDRSFFLDRIPAELLDRVEIVRSASARRSGDAMAGTLNIVLRDGYKLDGGYARVGGLRFDDGKLKPSLGAVWGGQVGPGRMLLGGNIQGRYNPKKKSSFRFGDSPENNTDYATDEFDNREDQDDTRNGTDYALNATYGIEGSNTDVEVGGFYVRTDRTESERSREYSDPTALTGPVGGTVGGDLLTDNSQFEDIDQHNYSLTGKAKHRWAAGETTLRTGYSRFVEDVVSTETEIDFDTDEDPPAYESERTLQDIRDREFSLGLEHSISVGGTTKVSFGAFYQDKDRDTDVSSAEAEDDLTEAFRSSYDPFGAGPGELNPQFEEFEAVTGGLNTIEEKRRDVFALVEGDSAAVKWEAGVRLETTRMAIVDLTVDPEFSESRSKSSLLLPSASAKISLTDSDRITVSGARTNRRPRFDYLSPALLEGELGDNDLLGNPDLKPETAWGVDVGYEHKIGRTGVAGVNLFYRKVSDLVEIANTGLEGSEGEGTFILQPQNSGNGKAWGIEFDLSTSLFMLGLPDTGIFGNLSLLDSEIEDFAGTRRFNGQPKYVYNLGFIQDIRSYGAAFGATYRKQGSARDRFVGEEVRTTYGADLELFVEKRFGKWLTVRGVGSNLLNSAKRETFNKFDTIEDQLDRDFDEYELESEKAGPVFQLIARAAF</sequence>
<dbReference type="SUPFAM" id="SSF56935">
    <property type="entry name" value="Porins"/>
    <property type="match status" value="1"/>
</dbReference>
<dbReference type="Gene3D" id="2.170.130.10">
    <property type="entry name" value="TonB-dependent receptor, plug domain"/>
    <property type="match status" value="1"/>
</dbReference>
<dbReference type="InterPro" id="IPR037066">
    <property type="entry name" value="Plug_dom_sf"/>
</dbReference>
<proteinExistence type="predicted"/>